<name>A0A8E2EWR0_9PEZI</name>
<evidence type="ECO:0000256" key="1">
    <source>
        <dbReference type="SAM" id="MobiDB-lite"/>
    </source>
</evidence>
<feature type="region of interest" description="Disordered" evidence="1">
    <location>
        <begin position="121"/>
        <end position="192"/>
    </location>
</feature>
<reference evidence="2 3" key="1">
    <citation type="journal article" date="2016" name="Nat. Commun.">
        <title>Ectomycorrhizal ecology is imprinted in the genome of the dominant symbiotic fungus Cenococcum geophilum.</title>
        <authorList>
            <consortium name="DOE Joint Genome Institute"/>
            <person name="Peter M."/>
            <person name="Kohler A."/>
            <person name="Ohm R.A."/>
            <person name="Kuo A."/>
            <person name="Krutzmann J."/>
            <person name="Morin E."/>
            <person name="Arend M."/>
            <person name="Barry K.W."/>
            <person name="Binder M."/>
            <person name="Choi C."/>
            <person name="Clum A."/>
            <person name="Copeland A."/>
            <person name="Grisel N."/>
            <person name="Haridas S."/>
            <person name="Kipfer T."/>
            <person name="LaButti K."/>
            <person name="Lindquist E."/>
            <person name="Lipzen A."/>
            <person name="Maire R."/>
            <person name="Meier B."/>
            <person name="Mihaltcheva S."/>
            <person name="Molinier V."/>
            <person name="Murat C."/>
            <person name="Poggeler S."/>
            <person name="Quandt C.A."/>
            <person name="Sperisen C."/>
            <person name="Tritt A."/>
            <person name="Tisserant E."/>
            <person name="Crous P.W."/>
            <person name="Henrissat B."/>
            <person name="Nehls U."/>
            <person name="Egli S."/>
            <person name="Spatafora J.W."/>
            <person name="Grigoriev I.V."/>
            <person name="Martin F.M."/>
        </authorList>
    </citation>
    <scope>NUCLEOTIDE SEQUENCE [LARGE SCALE GENOMIC DNA]</scope>
    <source>
        <strain evidence="2 3">CBS 207.34</strain>
    </source>
</reference>
<organism evidence="2 3">
    <name type="scientific">Glonium stellatum</name>
    <dbReference type="NCBI Taxonomy" id="574774"/>
    <lineage>
        <taxon>Eukaryota</taxon>
        <taxon>Fungi</taxon>
        <taxon>Dikarya</taxon>
        <taxon>Ascomycota</taxon>
        <taxon>Pezizomycotina</taxon>
        <taxon>Dothideomycetes</taxon>
        <taxon>Pleosporomycetidae</taxon>
        <taxon>Gloniales</taxon>
        <taxon>Gloniaceae</taxon>
        <taxon>Glonium</taxon>
    </lineage>
</organism>
<feature type="compositionally biased region" description="Low complexity" evidence="1">
    <location>
        <begin position="122"/>
        <end position="132"/>
    </location>
</feature>
<dbReference type="Proteomes" id="UP000250140">
    <property type="component" value="Unassembled WGS sequence"/>
</dbReference>
<proteinExistence type="predicted"/>
<evidence type="ECO:0000313" key="3">
    <source>
        <dbReference type="Proteomes" id="UP000250140"/>
    </source>
</evidence>
<gene>
    <name evidence="2" type="ORF">AOQ84DRAFT_223943</name>
</gene>
<protein>
    <submittedName>
        <fullName evidence="2">Uncharacterized protein</fullName>
    </submittedName>
</protein>
<dbReference type="EMBL" id="KV750089">
    <property type="protein sequence ID" value="OCL06327.1"/>
    <property type="molecule type" value="Genomic_DNA"/>
</dbReference>
<evidence type="ECO:0000313" key="2">
    <source>
        <dbReference type="EMBL" id="OCL06327.1"/>
    </source>
</evidence>
<keyword evidence="3" id="KW-1185">Reference proteome</keyword>
<accession>A0A8E2EWR0</accession>
<dbReference type="AlphaFoldDB" id="A0A8E2EWR0"/>
<sequence>MAALIFLTVQIKDVVVSGLALHASIGPNVTQTETSTVISAVTRSAIKKRDGERDPEQRSGNVMANVIRAEKRSEARIGPPGVIRAQGKATSCDDVGNYGLWGPPEQTAALPAAAQWEASLVRSMQPSASPAPAQRPPSDRPATAQELPGDCPGTARDYPGTTPDSRNPADLHHRLRQSAPYEASPAFKTGEA</sequence>